<keyword evidence="6" id="KW-0227">DNA damage</keyword>
<feature type="binding site" evidence="13">
    <location>
        <position position="72"/>
    </location>
    <ligand>
        <name>Zn(2+)</name>
        <dbReference type="ChEBI" id="CHEBI:29105"/>
    </ligand>
</feature>
<keyword evidence="5 15" id="KW-0808">Transferase</keyword>
<evidence type="ECO:0000313" key="15">
    <source>
        <dbReference type="EMBL" id="RBO89004.1"/>
    </source>
</evidence>
<comment type="catalytic activity">
    <reaction evidence="11">
        <text>a 6-O-methyl-2'-deoxyguanosine in DNA + L-cysteinyl-[protein] = S-methyl-L-cysteinyl-[protein] + a 2'-deoxyguanosine in DNA</text>
        <dbReference type="Rhea" id="RHEA:24000"/>
        <dbReference type="Rhea" id="RHEA-COMP:10131"/>
        <dbReference type="Rhea" id="RHEA-COMP:10132"/>
        <dbReference type="Rhea" id="RHEA-COMP:11367"/>
        <dbReference type="Rhea" id="RHEA-COMP:11368"/>
        <dbReference type="ChEBI" id="CHEBI:29950"/>
        <dbReference type="ChEBI" id="CHEBI:82612"/>
        <dbReference type="ChEBI" id="CHEBI:85445"/>
        <dbReference type="ChEBI" id="CHEBI:85448"/>
        <dbReference type="EC" id="2.1.1.63"/>
    </reaction>
</comment>
<dbReference type="SUPFAM" id="SSF46767">
    <property type="entry name" value="Methylated DNA-protein cysteine methyltransferase, C-terminal domain"/>
    <property type="match status" value="1"/>
</dbReference>
<feature type="active site" description="Nucleophile; methyl group acceptor from either O6-methylguanine or O4-methylthymine" evidence="12">
    <location>
        <position position="327"/>
    </location>
</feature>
<dbReference type="InterPro" id="IPR014048">
    <property type="entry name" value="MethylDNA_cys_MeTrfase_DNA-bd"/>
</dbReference>
<dbReference type="GO" id="GO:0006281">
    <property type="term" value="P:DNA repair"/>
    <property type="evidence" value="ECO:0007669"/>
    <property type="project" value="UniProtKB-KW"/>
</dbReference>
<dbReference type="InterPro" id="IPR009057">
    <property type="entry name" value="Homeodomain-like_sf"/>
</dbReference>
<keyword evidence="7" id="KW-0805">Transcription regulation</keyword>
<dbReference type="NCBIfam" id="NF011964">
    <property type="entry name" value="PRK15435.1"/>
    <property type="match status" value="1"/>
</dbReference>
<dbReference type="InterPro" id="IPR035451">
    <property type="entry name" value="Ada-like_dom_sf"/>
</dbReference>
<dbReference type="Gene3D" id="3.40.10.10">
    <property type="entry name" value="DNA Methylphosphotriester Repair Domain"/>
    <property type="match status" value="1"/>
</dbReference>
<keyword evidence="13" id="KW-0479">Metal-binding</keyword>
<dbReference type="Gene3D" id="1.10.10.10">
    <property type="entry name" value="Winged helix-like DNA-binding domain superfamily/Winged helix DNA-binding domain"/>
    <property type="match status" value="1"/>
</dbReference>
<dbReference type="Pfam" id="PF12833">
    <property type="entry name" value="HTH_18"/>
    <property type="match status" value="1"/>
</dbReference>
<dbReference type="Pfam" id="PF02870">
    <property type="entry name" value="Methyltransf_1N"/>
    <property type="match status" value="1"/>
</dbReference>
<comment type="caution">
    <text evidence="15">The sequence shown here is derived from an EMBL/GenBank/DDBJ whole genome shotgun (WGS) entry which is preliminary data.</text>
</comment>
<feature type="active site" description="Nucleophile; methyl group acceptor from methylphosphotriester" evidence="12">
    <location>
        <position position="41"/>
    </location>
</feature>
<dbReference type="SUPFAM" id="SSF46689">
    <property type="entry name" value="Homeodomain-like"/>
    <property type="match status" value="1"/>
</dbReference>
<evidence type="ECO:0000259" key="14">
    <source>
        <dbReference type="PROSITE" id="PS01124"/>
    </source>
</evidence>
<dbReference type="GO" id="GO:0003908">
    <property type="term" value="F:methylated-DNA-[protein]-cysteine S-methyltransferase activity"/>
    <property type="evidence" value="ECO:0007669"/>
    <property type="project" value="UniProtKB-EC"/>
</dbReference>
<evidence type="ECO:0000256" key="9">
    <source>
        <dbReference type="ARBA" id="ARBA00023163"/>
    </source>
</evidence>
<name>A0A366DI48_9HYPH</name>
<feature type="domain" description="HTH araC/xylS-type" evidence="14">
    <location>
        <begin position="88"/>
        <end position="189"/>
    </location>
</feature>
<dbReference type="InterPro" id="IPR018060">
    <property type="entry name" value="HTH_AraC"/>
</dbReference>
<dbReference type="PANTHER" id="PTHR10815">
    <property type="entry name" value="METHYLATED-DNA--PROTEIN-CYSTEINE METHYLTRANSFERASE"/>
    <property type="match status" value="1"/>
</dbReference>
<evidence type="ECO:0000256" key="3">
    <source>
        <dbReference type="ARBA" id="ARBA00011918"/>
    </source>
</evidence>
<keyword evidence="10" id="KW-0234">DNA repair</keyword>
<evidence type="ECO:0000256" key="8">
    <source>
        <dbReference type="ARBA" id="ARBA00023159"/>
    </source>
</evidence>
<dbReference type="PROSITE" id="PS00374">
    <property type="entry name" value="MGMT"/>
    <property type="match status" value="1"/>
</dbReference>
<feature type="binding site" evidence="13">
    <location>
        <position position="45"/>
    </location>
    <ligand>
        <name>Zn(2+)</name>
        <dbReference type="ChEBI" id="CHEBI:29105"/>
    </ligand>
</feature>
<dbReference type="FunFam" id="1.10.10.10:FF:000214">
    <property type="entry name" value="Methylated-DNA--protein-cysteine methyltransferase"/>
    <property type="match status" value="1"/>
</dbReference>
<dbReference type="Pfam" id="PF01035">
    <property type="entry name" value="DNA_binding_1"/>
    <property type="match status" value="1"/>
</dbReference>
<dbReference type="GO" id="GO:0003700">
    <property type="term" value="F:DNA-binding transcription factor activity"/>
    <property type="evidence" value="ECO:0007669"/>
    <property type="project" value="InterPro"/>
</dbReference>
<proteinExistence type="inferred from homology"/>
<comment type="cofactor">
    <cofactor evidence="13">
        <name>Zn(2+)</name>
        <dbReference type="ChEBI" id="CHEBI:29105"/>
    </cofactor>
    <text evidence="13">Binds 1 zinc ion per subunit.</text>
</comment>
<dbReference type="InterPro" id="IPR008332">
    <property type="entry name" value="MethylG_MeTrfase_N"/>
</dbReference>
<keyword evidence="16" id="KW-1185">Reference proteome</keyword>
<reference evidence="15 16" key="1">
    <citation type="submission" date="2018-06" db="EMBL/GenBank/DDBJ databases">
        <title>Genomic Encyclopedia of Type Strains, Phase IV (KMG-IV): sequencing the most valuable type-strain genomes for metagenomic binning, comparative biology and taxonomic classification.</title>
        <authorList>
            <person name="Goeker M."/>
        </authorList>
    </citation>
    <scope>NUCLEOTIDE SEQUENCE [LARGE SCALE GENOMIC DNA]</scope>
    <source>
        <strain evidence="15 16">DSM 25619</strain>
    </source>
</reference>
<dbReference type="InterPro" id="IPR036217">
    <property type="entry name" value="MethylDNA_cys_MeTrfase_DNAb"/>
</dbReference>
<dbReference type="PANTHER" id="PTHR10815:SF14">
    <property type="entry name" value="BIFUNCTIONAL TRANSCRIPTIONAL ACTIVATOR_DNA REPAIR ENZYME ADA"/>
    <property type="match status" value="1"/>
</dbReference>
<dbReference type="EC" id="2.1.1.63" evidence="3"/>
<evidence type="ECO:0000256" key="10">
    <source>
        <dbReference type="ARBA" id="ARBA00023204"/>
    </source>
</evidence>
<keyword evidence="4 15" id="KW-0489">Methyltransferase</keyword>
<dbReference type="CDD" id="cd06445">
    <property type="entry name" value="ATase"/>
    <property type="match status" value="1"/>
</dbReference>
<dbReference type="InterPro" id="IPR036631">
    <property type="entry name" value="MGMT_N_sf"/>
</dbReference>
<gene>
    <name evidence="15" type="ORF">DFR47_11710</name>
</gene>
<dbReference type="Proteomes" id="UP000252893">
    <property type="component" value="Unassembled WGS sequence"/>
</dbReference>
<dbReference type="GO" id="GO:0032259">
    <property type="term" value="P:methylation"/>
    <property type="evidence" value="ECO:0007669"/>
    <property type="project" value="UniProtKB-KW"/>
</dbReference>
<evidence type="ECO:0000256" key="7">
    <source>
        <dbReference type="ARBA" id="ARBA00023015"/>
    </source>
</evidence>
<feature type="binding site" evidence="13">
    <location>
        <position position="75"/>
    </location>
    <ligand>
        <name>Zn(2+)</name>
        <dbReference type="ChEBI" id="CHEBI:29105"/>
    </ligand>
</feature>
<dbReference type="InterPro" id="IPR001497">
    <property type="entry name" value="MethylDNA_cys_MeTrfase_AS"/>
</dbReference>
<keyword evidence="9" id="KW-0804">Transcription</keyword>
<evidence type="ECO:0000256" key="12">
    <source>
        <dbReference type="PIRSR" id="PIRSR000409-1"/>
    </source>
</evidence>
<dbReference type="NCBIfam" id="TIGR00589">
    <property type="entry name" value="ogt"/>
    <property type="match status" value="1"/>
</dbReference>
<dbReference type="GO" id="GO:0008270">
    <property type="term" value="F:zinc ion binding"/>
    <property type="evidence" value="ECO:0007669"/>
    <property type="project" value="InterPro"/>
</dbReference>
<dbReference type="OrthoDB" id="9802228at2"/>
<dbReference type="AlphaFoldDB" id="A0A366DI48"/>
<dbReference type="PIRSF" id="PIRSF000409">
    <property type="entry name" value="Ada"/>
    <property type="match status" value="1"/>
</dbReference>
<evidence type="ECO:0000256" key="4">
    <source>
        <dbReference type="ARBA" id="ARBA00022603"/>
    </source>
</evidence>
<dbReference type="SUPFAM" id="SSF57884">
    <property type="entry name" value="Ada DNA repair protein, N-terminal domain (N-Ada 10)"/>
    <property type="match status" value="1"/>
</dbReference>
<evidence type="ECO:0000256" key="6">
    <source>
        <dbReference type="ARBA" id="ARBA00022763"/>
    </source>
</evidence>
<evidence type="ECO:0000256" key="1">
    <source>
        <dbReference type="ARBA" id="ARBA00001286"/>
    </source>
</evidence>
<dbReference type="SUPFAM" id="SSF53155">
    <property type="entry name" value="Methylated DNA-protein cysteine methyltransferase domain"/>
    <property type="match status" value="1"/>
</dbReference>
<comment type="catalytic activity">
    <reaction evidence="1">
        <text>a 4-O-methyl-thymidine in DNA + L-cysteinyl-[protein] = a thymidine in DNA + S-methyl-L-cysteinyl-[protein]</text>
        <dbReference type="Rhea" id="RHEA:53428"/>
        <dbReference type="Rhea" id="RHEA-COMP:10131"/>
        <dbReference type="Rhea" id="RHEA-COMP:10132"/>
        <dbReference type="Rhea" id="RHEA-COMP:13555"/>
        <dbReference type="Rhea" id="RHEA-COMP:13556"/>
        <dbReference type="ChEBI" id="CHEBI:29950"/>
        <dbReference type="ChEBI" id="CHEBI:82612"/>
        <dbReference type="ChEBI" id="CHEBI:137386"/>
        <dbReference type="ChEBI" id="CHEBI:137387"/>
        <dbReference type="EC" id="2.1.1.63"/>
    </reaction>
</comment>
<evidence type="ECO:0000256" key="13">
    <source>
        <dbReference type="PIRSR" id="PIRSR000409-3"/>
    </source>
</evidence>
<keyword evidence="8" id="KW-0010">Activator</keyword>
<evidence type="ECO:0000256" key="11">
    <source>
        <dbReference type="ARBA" id="ARBA00049348"/>
    </source>
</evidence>
<evidence type="ECO:0000256" key="2">
    <source>
        <dbReference type="ARBA" id="ARBA00008711"/>
    </source>
</evidence>
<evidence type="ECO:0000313" key="16">
    <source>
        <dbReference type="Proteomes" id="UP000252893"/>
    </source>
</evidence>
<feature type="binding site" evidence="13">
    <location>
        <position position="41"/>
    </location>
    <ligand>
        <name>Zn(2+)</name>
        <dbReference type="ChEBI" id="CHEBI:29105"/>
    </ligand>
</feature>
<accession>A0A366DI48</accession>
<dbReference type="Gene3D" id="3.30.160.70">
    <property type="entry name" value="Methylated DNA-protein cysteine methyltransferase domain"/>
    <property type="match status" value="1"/>
</dbReference>
<protein>
    <recommendedName>
        <fullName evidence="3">methylated-DNA--[protein]-cysteine S-methyltransferase</fullName>
        <ecNumber evidence="3">2.1.1.63</ecNumber>
    </recommendedName>
</protein>
<keyword evidence="13" id="KW-0862">Zinc</keyword>
<dbReference type="InterPro" id="IPR016221">
    <property type="entry name" value="Bifunct_regulatory_prot_Ada"/>
</dbReference>
<evidence type="ECO:0000256" key="5">
    <source>
        <dbReference type="ARBA" id="ARBA00022679"/>
    </source>
</evidence>
<dbReference type="PROSITE" id="PS01124">
    <property type="entry name" value="HTH_ARAC_FAMILY_2"/>
    <property type="match status" value="1"/>
</dbReference>
<dbReference type="RefSeq" id="WP_113946450.1">
    <property type="nucleotide sequence ID" value="NZ_JBHEEG010000016.1"/>
</dbReference>
<dbReference type="GO" id="GO:0043565">
    <property type="term" value="F:sequence-specific DNA binding"/>
    <property type="evidence" value="ECO:0007669"/>
    <property type="project" value="InterPro"/>
</dbReference>
<dbReference type="SMART" id="SM00342">
    <property type="entry name" value="HTH_ARAC"/>
    <property type="match status" value="1"/>
</dbReference>
<sequence>MNKHARIDKLLDDPRWQAVLERDPDADGQFVYAISTTGIYCRPTCPSRRPKPEHTQIFDQPHQAEKAGYRPCLRCVPQRLETLQQQQSRLVEEACRQIRDNETAPDLSKLAEHAGFSMSHFHKLFKQVTGITPKKYAQSLRLEKLEQELTNNKTSVTEAIYNSGYNESSNFYASRNRLSGMTASAHKKGGTNIVLHYAIAPCSLGKVLVAATSKGISSILLGDDDNTLLDDLRKRFPKAEITASGEEFTDMLQSCVAFIEQPQPHFDLPLDIHGTIFQQKIWQILRQIPPGETVSYAELARLAGMPKAARAVAGACAANPVAVIVPCHRVVRNDGGLSGYRWGVERKRTLLNKEKITADD</sequence>
<organism evidence="15 16">
    <name type="scientific">Pseudochrobactrum asaccharolyticum</name>
    <dbReference type="NCBI Taxonomy" id="354351"/>
    <lineage>
        <taxon>Bacteria</taxon>
        <taxon>Pseudomonadati</taxon>
        <taxon>Pseudomonadota</taxon>
        <taxon>Alphaproteobacteria</taxon>
        <taxon>Hyphomicrobiales</taxon>
        <taxon>Brucellaceae</taxon>
        <taxon>Pseudochrobactrum</taxon>
    </lineage>
</organism>
<dbReference type="InterPro" id="IPR036388">
    <property type="entry name" value="WH-like_DNA-bd_sf"/>
</dbReference>
<dbReference type="Gene3D" id="1.10.10.60">
    <property type="entry name" value="Homeodomain-like"/>
    <property type="match status" value="2"/>
</dbReference>
<comment type="similarity">
    <text evidence="2">Belongs to the MGMT family.</text>
</comment>
<dbReference type="InterPro" id="IPR004026">
    <property type="entry name" value="Ada_DNA_repair_Zn-bd"/>
</dbReference>
<dbReference type="Pfam" id="PF02805">
    <property type="entry name" value="Ada_Zn_binding"/>
    <property type="match status" value="1"/>
</dbReference>
<dbReference type="EMBL" id="QNRH01000017">
    <property type="protein sequence ID" value="RBO89004.1"/>
    <property type="molecule type" value="Genomic_DNA"/>
</dbReference>